<accession>A0A923IYF1</accession>
<proteinExistence type="predicted"/>
<sequence length="260" mass="27815">MVAVSAPSALVYGIFGISHALSRSTIPWKSLGISCSPGAAAESGRRRLGTPTTCRSAASSPGGRLVSPRIRLASCPMCAGLEGRLGPCRPVFSRRPCVAVRGAIASSCAWRHCPVSELGRSPGCVLMTLWMISAGVRWWFVERVGSFASFPFPRGSLPRLSVRVRAAADGHSPRSTAAIYRLLTSPSLERRPFRLRGLFTHCGTDSRPPPIGLSATSSPSSAFLGTPRSKRLNAMPSLLTMLFVGLWRPLISLLSNTERV</sequence>
<feature type="region of interest" description="Disordered" evidence="1">
    <location>
        <begin position="42"/>
        <end position="63"/>
    </location>
</feature>
<feature type="compositionally biased region" description="Polar residues" evidence="1">
    <location>
        <begin position="50"/>
        <end position="59"/>
    </location>
</feature>
<name>A0A923IYF1_9ACTO</name>
<dbReference type="EMBL" id="JACHMK010000001">
    <property type="protein sequence ID" value="MBB6335120.1"/>
    <property type="molecule type" value="Genomic_DNA"/>
</dbReference>
<organism evidence="2 3">
    <name type="scientific">Schaalia hyovaginalis</name>
    <dbReference type="NCBI Taxonomy" id="29316"/>
    <lineage>
        <taxon>Bacteria</taxon>
        <taxon>Bacillati</taxon>
        <taxon>Actinomycetota</taxon>
        <taxon>Actinomycetes</taxon>
        <taxon>Actinomycetales</taxon>
        <taxon>Actinomycetaceae</taxon>
        <taxon>Schaalia</taxon>
    </lineage>
</organism>
<evidence type="ECO:0000256" key="1">
    <source>
        <dbReference type="SAM" id="MobiDB-lite"/>
    </source>
</evidence>
<evidence type="ECO:0000313" key="2">
    <source>
        <dbReference type="EMBL" id="MBB6335120.1"/>
    </source>
</evidence>
<gene>
    <name evidence="2" type="ORF">HD592_001685</name>
</gene>
<evidence type="ECO:0000313" key="3">
    <source>
        <dbReference type="Proteomes" id="UP000617426"/>
    </source>
</evidence>
<keyword evidence="3" id="KW-1185">Reference proteome</keyword>
<reference evidence="2" key="1">
    <citation type="submission" date="2020-08" db="EMBL/GenBank/DDBJ databases">
        <title>Sequencing the genomes of 1000 actinobacteria strains.</title>
        <authorList>
            <person name="Klenk H.-P."/>
        </authorList>
    </citation>
    <scope>NUCLEOTIDE SEQUENCE</scope>
    <source>
        <strain evidence="2">DSM 10695</strain>
    </source>
</reference>
<protein>
    <submittedName>
        <fullName evidence="2">Uncharacterized protein</fullName>
    </submittedName>
</protein>
<comment type="caution">
    <text evidence="2">The sequence shown here is derived from an EMBL/GenBank/DDBJ whole genome shotgun (WGS) entry which is preliminary data.</text>
</comment>
<dbReference type="Proteomes" id="UP000617426">
    <property type="component" value="Unassembled WGS sequence"/>
</dbReference>
<dbReference type="AlphaFoldDB" id="A0A923IYF1"/>